<dbReference type="Pfam" id="PF04892">
    <property type="entry name" value="VanZ"/>
    <property type="match status" value="1"/>
</dbReference>
<feature type="transmembrane region" description="Helical" evidence="1">
    <location>
        <begin position="93"/>
        <end position="112"/>
    </location>
</feature>
<evidence type="ECO:0000313" key="4">
    <source>
        <dbReference type="Proteomes" id="UP000233343"/>
    </source>
</evidence>
<evidence type="ECO:0000259" key="2">
    <source>
        <dbReference type="Pfam" id="PF04892"/>
    </source>
</evidence>
<organism evidence="3 4">
    <name type="scientific">Cytobacillus horneckiae</name>
    <dbReference type="NCBI Taxonomy" id="549687"/>
    <lineage>
        <taxon>Bacteria</taxon>
        <taxon>Bacillati</taxon>
        <taxon>Bacillota</taxon>
        <taxon>Bacilli</taxon>
        <taxon>Bacillales</taxon>
        <taxon>Bacillaceae</taxon>
        <taxon>Cytobacillus</taxon>
    </lineage>
</organism>
<dbReference type="InterPro" id="IPR006976">
    <property type="entry name" value="VanZ-like"/>
</dbReference>
<accession>A0A2N0ZGG5</accession>
<feature type="transmembrane region" description="Helical" evidence="1">
    <location>
        <begin position="118"/>
        <end position="139"/>
    </location>
</feature>
<dbReference type="AlphaFoldDB" id="A0A2N0ZGG5"/>
<dbReference type="EMBL" id="PISD01000027">
    <property type="protein sequence ID" value="PKG28597.1"/>
    <property type="molecule type" value="Genomic_DNA"/>
</dbReference>
<evidence type="ECO:0000313" key="3">
    <source>
        <dbReference type="EMBL" id="PKG28597.1"/>
    </source>
</evidence>
<feature type="transmembrane region" description="Helical" evidence="1">
    <location>
        <begin position="151"/>
        <end position="170"/>
    </location>
</feature>
<keyword evidence="1" id="KW-0812">Transmembrane</keyword>
<proteinExistence type="predicted"/>
<sequence>MKRINLLKTMFWFMLIFYLFLLITILFIRTGADYRSINLIPFATISEYINVYDGIRTKRVDVNVWGNVLLFIPAGIYFMLFAKNRSAMKVFCAILYISISVEIIQFIFAIGASDIDDVILNTAGGGLGILFYSILHFLFKNQDRVKRFISALSMIVGVPLFFLTITLYYVNR</sequence>
<feature type="transmembrane region" description="Helical" evidence="1">
    <location>
        <begin position="12"/>
        <end position="32"/>
    </location>
</feature>
<keyword evidence="1" id="KW-1133">Transmembrane helix</keyword>
<gene>
    <name evidence="3" type="ORF">CWS20_12695</name>
</gene>
<dbReference type="PANTHER" id="PTHR36834:SF2">
    <property type="entry name" value="MEMBRANE PROTEIN"/>
    <property type="match status" value="1"/>
</dbReference>
<dbReference type="PANTHER" id="PTHR36834">
    <property type="entry name" value="MEMBRANE PROTEIN-RELATED"/>
    <property type="match status" value="1"/>
</dbReference>
<name>A0A2N0ZGG5_9BACI</name>
<dbReference type="RefSeq" id="WP_066195422.1">
    <property type="nucleotide sequence ID" value="NZ_JAFDQP010000008.1"/>
</dbReference>
<protein>
    <submittedName>
        <fullName evidence="3">Teicoplanin resistance protein VanZ</fullName>
    </submittedName>
</protein>
<feature type="transmembrane region" description="Helical" evidence="1">
    <location>
        <begin position="64"/>
        <end position="81"/>
    </location>
</feature>
<dbReference type="InterPro" id="IPR053150">
    <property type="entry name" value="Teicoplanin_resist-assoc"/>
</dbReference>
<comment type="caution">
    <text evidence="3">The sequence shown here is derived from an EMBL/GenBank/DDBJ whole genome shotgun (WGS) entry which is preliminary data.</text>
</comment>
<dbReference type="Proteomes" id="UP000233343">
    <property type="component" value="Unassembled WGS sequence"/>
</dbReference>
<keyword evidence="4" id="KW-1185">Reference proteome</keyword>
<evidence type="ECO:0000256" key="1">
    <source>
        <dbReference type="SAM" id="Phobius"/>
    </source>
</evidence>
<feature type="domain" description="VanZ-like" evidence="2">
    <location>
        <begin position="16"/>
        <end position="135"/>
    </location>
</feature>
<keyword evidence="1" id="KW-0472">Membrane</keyword>
<reference evidence="3 4" key="1">
    <citation type="journal article" date="2010" name="Int. J. Syst. Evol. Microbiol.">
        <title>Bacillus horneckiae sp. nov., isolated from a spacecraft-assembly clean room.</title>
        <authorList>
            <person name="Vaishampayan P."/>
            <person name="Probst A."/>
            <person name="Krishnamurthi S."/>
            <person name="Ghosh S."/>
            <person name="Osman S."/>
            <person name="McDowall A."/>
            <person name="Ruckmani A."/>
            <person name="Mayilraj S."/>
            <person name="Venkateswaran K."/>
        </authorList>
    </citation>
    <scope>NUCLEOTIDE SEQUENCE [LARGE SCALE GENOMIC DNA]</scope>
    <source>
        <strain evidence="4">1PO1SC</strain>
    </source>
</reference>